<proteinExistence type="predicted"/>
<evidence type="ECO:0000313" key="2">
    <source>
        <dbReference type="EMBL" id="PIP56473.1"/>
    </source>
</evidence>
<comment type="caution">
    <text evidence="2">The sequence shown here is derived from an EMBL/GenBank/DDBJ whole genome shotgun (WGS) entry which is preliminary data.</text>
</comment>
<evidence type="ECO:0000313" key="3">
    <source>
        <dbReference type="Proteomes" id="UP000228495"/>
    </source>
</evidence>
<gene>
    <name evidence="2" type="ORF">COX05_02870</name>
</gene>
<feature type="domain" description="CpXC" evidence="1">
    <location>
        <begin position="9"/>
        <end position="118"/>
    </location>
</feature>
<evidence type="ECO:0000259" key="1">
    <source>
        <dbReference type="Pfam" id="PF14353"/>
    </source>
</evidence>
<dbReference type="Pfam" id="PF14353">
    <property type="entry name" value="CpXC"/>
    <property type="match status" value="1"/>
</dbReference>
<name>A0A2H0BFM3_UNCKA</name>
<protein>
    <recommendedName>
        <fullName evidence="1">CpXC domain-containing protein</fullName>
    </recommendedName>
</protein>
<accession>A0A2H0BFM3</accession>
<dbReference type="InterPro" id="IPR025682">
    <property type="entry name" value="CpXC_dom"/>
</dbReference>
<reference evidence="2 3" key="1">
    <citation type="submission" date="2017-09" db="EMBL/GenBank/DDBJ databases">
        <title>Depth-based differentiation of microbial function through sediment-hosted aquifers and enrichment of novel symbionts in the deep terrestrial subsurface.</title>
        <authorList>
            <person name="Probst A.J."/>
            <person name="Ladd B."/>
            <person name="Jarett J.K."/>
            <person name="Geller-Mcgrath D.E."/>
            <person name="Sieber C.M."/>
            <person name="Emerson J.B."/>
            <person name="Anantharaman K."/>
            <person name="Thomas B.C."/>
            <person name="Malmstrom R."/>
            <person name="Stieglmeier M."/>
            <person name="Klingl A."/>
            <person name="Woyke T."/>
            <person name="Ryan C.M."/>
            <person name="Banfield J.F."/>
        </authorList>
    </citation>
    <scope>NUCLEOTIDE SEQUENCE [LARGE SCALE GENOMIC DNA]</scope>
    <source>
        <strain evidence="2">CG22_combo_CG10-13_8_21_14_all_39_12</strain>
    </source>
</reference>
<organism evidence="2 3">
    <name type="scientific">candidate division WWE3 bacterium CG22_combo_CG10-13_8_21_14_all_39_12</name>
    <dbReference type="NCBI Taxonomy" id="1975094"/>
    <lineage>
        <taxon>Bacteria</taxon>
        <taxon>Katanobacteria</taxon>
    </lineage>
</organism>
<sequence>MTQFSSYSIKCACGNIVDLDLFESVNVTVHAELITRINTRSINSYKCGKCGAESELAYHFLYVDMEKGYWIWVFPEGERENKAQIEEQFIESNELSKQLPKLHQSQLIIVFGYDELFEILANN</sequence>
<dbReference type="AlphaFoldDB" id="A0A2H0BFM3"/>
<dbReference type="EMBL" id="PCSU01000051">
    <property type="protein sequence ID" value="PIP56473.1"/>
    <property type="molecule type" value="Genomic_DNA"/>
</dbReference>
<dbReference type="Proteomes" id="UP000228495">
    <property type="component" value="Unassembled WGS sequence"/>
</dbReference>